<feature type="compositionally biased region" description="Low complexity" evidence="1">
    <location>
        <begin position="43"/>
        <end position="61"/>
    </location>
</feature>
<protein>
    <submittedName>
        <fullName evidence="2">Probable sulfite oxidase</fullName>
    </submittedName>
</protein>
<sequence>GATCRVAPNPAEGRYRDPRGNLGAADGRPGRRLPRWPRRGHPVARPARAGAAGPPQPARLGGARLLDHARRRLLRRQPLPPARDRPAGVPAGHLGPGRAARVLRPRRAQGPAAPPGRLHPGVLGQHGPAVLHRRHRQRPLGRHAARARPAPGRPLARRHRGHLLGSRPRPDHHPRQPGRASAAGGKHREHRARRHGRPGPDDHGAVRPQHVRRGGARRGQPPLLGDERRAAAPRARLPPAPHRPGLVRHRERQVAHADRGRRPALRGPLHGPRVRHDPRAAGRRRDGLDVPHRRPRAPEVRAGEGHAPRQPLRRHGRGLGWRRGPRRGPGRRRPVAGGAPARGPPRTPARRVRLGLLDPAARPAHAGRACDPLASHRRGGQHPARARRPVPRVQAHVLGGQRPDHAPGADPGREL</sequence>
<feature type="region of interest" description="Disordered" evidence="1">
    <location>
        <begin position="75"/>
        <end position="349"/>
    </location>
</feature>
<feature type="compositionally biased region" description="Basic residues" evidence="1">
    <location>
        <begin position="323"/>
        <end position="334"/>
    </location>
</feature>
<accession>A0A6J4RQI9</accession>
<feature type="compositionally biased region" description="Basic and acidic residues" evidence="1">
    <location>
        <begin position="252"/>
        <end position="261"/>
    </location>
</feature>
<dbReference type="EMBL" id="CADCVO010000158">
    <property type="protein sequence ID" value="CAA9479161.1"/>
    <property type="molecule type" value="Genomic_DNA"/>
</dbReference>
<proteinExistence type="predicted"/>
<organism evidence="2">
    <name type="scientific">uncultured Solirubrobacteraceae bacterium</name>
    <dbReference type="NCBI Taxonomy" id="1162706"/>
    <lineage>
        <taxon>Bacteria</taxon>
        <taxon>Bacillati</taxon>
        <taxon>Actinomycetota</taxon>
        <taxon>Thermoleophilia</taxon>
        <taxon>Solirubrobacterales</taxon>
        <taxon>Solirubrobacteraceae</taxon>
        <taxon>environmental samples</taxon>
    </lineage>
</organism>
<feature type="compositionally biased region" description="Basic and acidic residues" evidence="1">
    <location>
        <begin position="274"/>
        <end position="307"/>
    </location>
</feature>
<name>A0A6J4RQI9_9ACTN</name>
<dbReference type="AlphaFoldDB" id="A0A6J4RQI9"/>
<feature type="non-terminal residue" evidence="2">
    <location>
        <position position="1"/>
    </location>
</feature>
<feature type="compositionally biased region" description="Basic residues" evidence="1">
    <location>
        <begin position="131"/>
        <end position="146"/>
    </location>
</feature>
<feature type="compositionally biased region" description="Basic and acidic residues" evidence="1">
    <location>
        <begin position="402"/>
        <end position="415"/>
    </location>
</feature>
<feature type="non-terminal residue" evidence="2">
    <location>
        <position position="415"/>
    </location>
</feature>
<feature type="region of interest" description="Disordered" evidence="1">
    <location>
        <begin position="362"/>
        <end position="415"/>
    </location>
</feature>
<evidence type="ECO:0000313" key="2">
    <source>
        <dbReference type="EMBL" id="CAA9479161.1"/>
    </source>
</evidence>
<feature type="compositionally biased region" description="Basic residues" evidence="1">
    <location>
        <begin position="30"/>
        <end position="42"/>
    </location>
</feature>
<gene>
    <name evidence="2" type="ORF">AVDCRST_MAG13-1025</name>
</gene>
<evidence type="ECO:0000256" key="1">
    <source>
        <dbReference type="SAM" id="MobiDB-lite"/>
    </source>
</evidence>
<feature type="region of interest" description="Disordered" evidence="1">
    <location>
        <begin position="1"/>
        <end position="61"/>
    </location>
</feature>
<reference evidence="2" key="1">
    <citation type="submission" date="2020-02" db="EMBL/GenBank/DDBJ databases">
        <authorList>
            <person name="Meier V. D."/>
        </authorList>
    </citation>
    <scope>NUCLEOTIDE SEQUENCE</scope>
    <source>
        <strain evidence="2">AVDCRST_MAG13</strain>
    </source>
</reference>
<feature type="compositionally biased region" description="Basic residues" evidence="1">
    <location>
        <begin position="375"/>
        <end position="390"/>
    </location>
</feature>
<feature type="compositionally biased region" description="Basic residues" evidence="1">
    <location>
        <begin position="185"/>
        <end position="197"/>
    </location>
</feature>